<dbReference type="Proteomes" id="UP000241818">
    <property type="component" value="Unassembled WGS sequence"/>
</dbReference>
<reference evidence="1 2" key="1">
    <citation type="journal article" date="2018" name="New Phytol.">
        <title>Comparative genomics and transcriptomics depict ericoid mycorrhizal fungi as versatile saprotrophs and plant mutualists.</title>
        <authorList>
            <person name="Martino E."/>
            <person name="Morin E."/>
            <person name="Grelet G.A."/>
            <person name="Kuo A."/>
            <person name="Kohler A."/>
            <person name="Daghino S."/>
            <person name="Barry K.W."/>
            <person name="Cichocki N."/>
            <person name="Clum A."/>
            <person name="Dockter R.B."/>
            <person name="Hainaut M."/>
            <person name="Kuo R.C."/>
            <person name="LaButti K."/>
            <person name="Lindahl B.D."/>
            <person name="Lindquist E.A."/>
            <person name="Lipzen A."/>
            <person name="Khouja H.R."/>
            <person name="Magnuson J."/>
            <person name="Murat C."/>
            <person name="Ohm R.A."/>
            <person name="Singer S.W."/>
            <person name="Spatafora J.W."/>
            <person name="Wang M."/>
            <person name="Veneault-Fourrey C."/>
            <person name="Henrissat B."/>
            <person name="Grigoriev I.V."/>
            <person name="Martin F.M."/>
            <person name="Perotto S."/>
        </authorList>
    </citation>
    <scope>NUCLEOTIDE SEQUENCE [LARGE SCALE GENOMIC DNA]</scope>
    <source>
        <strain evidence="1 2">ATCC 22711</strain>
    </source>
</reference>
<dbReference type="InParanoid" id="A0A2T3ASP0"/>
<dbReference type="EMBL" id="KZ679016">
    <property type="protein sequence ID" value="PSS10487.1"/>
    <property type="molecule type" value="Genomic_DNA"/>
</dbReference>
<keyword evidence="2" id="KW-1185">Reference proteome</keyword>
<accession>A0A2T3ASP0</accession>
<sequence length="146" mass="16312">MINQSTDSQHIKRSRTVCDLTKPQHNDVASNHRAIIRPAFCTVKVNFHNLKRQNVRCVGQHCKLFYLHGALISPCLLGDSLSTGTGDGSSIYTKSSRGSLSSAENKVDDLWTAICTWQFPITEDYLIRVRDRLIPSKPGSPDITIE</sequence>
<dbReference type="OrthoDB" id="5315444at2759"/>
<evidence type="ECO:0000313" key="2">
    <source>
        <dbReference type="Proteomes" id="UP000241818"/>
    </source>
</evidence>
<dbReference type="GeneID" id="36571770"/>
<protein>
    <submittedName>
        <fullName evidence="1">Uncharacterized protein</fullName>
    </submittedName>
</protein>
<name>A0A2T3ASP0_AMORE</name>
<evidence type="ECO:0000313" key="1">
    <source>
        <dbReference type="EMBL" id="PSS10487.1"/>
    </source>
</evidence>
<organism evidence="1 2">
    <name type="scientific">Amorphotheca resinae ATCC 22711</name>
    <dbReference type="NCBI Taxonomy" id="857342"/>
    <lineage>
        <taxon>Eukaryota</taxon>
        <taxon>Fungi</taxon>
        <taxon>Dikarya</taxon>
        <taxon>Ascomycota</taxon>
        <taxon>Pezizomycotina</taxon>
        <taxon>Leotiomycetes</taxon>
        <taxon>Helotiales</taxon>
        <taxon>Amorphothecaceae</taxon>
        <taxon>Amorphotheca</taxon>
    </lineage>
</organism>
<gene>
    <name evidence="1" type="ORF">M430DRAFT_175108</name>
</gene>
<proteinExistence type="predicted"/>
<dbReference type="RefSeq" id="XP_024717666.1">
    <property type="nucleotide sequence ID" value="XM_024863689.1"/>
</dbReference>
<dbReference type="AlphaFoldDB" id="A0A2T3ASP0"/>